<accession>A0A433VMK7</accession>
<evidence type="ECO:0000313" key="4">
    <source>
        <dbReference type="Proteomes" id="UP000271624"/>
    </source>
</evidence>
<dbReference type="GO" id="GO:0006564">
    <property type="term" value="P:L-serine biosynthetic process"/>
    <property type="evidence" value="ECO:0007669"/>
    <property type="project" value="TreeGrafter"/>
</dbReference>
<comment type="caution">
    <text evidence="3">The sequence shown here is derived from an EMBL/GenBank/DDBJ whole genome shotgun (WGS) entry which is preliminary data.</text>
</comment>
<dbReference type="CDD" id="cd02612">
    <property type="entry name" value="HAD_PGPPase"/>
    <property type="match status" value="1"/>
</dbReference>
<dbReference type="Gene3D" id="1.20.1440.100">
    <property type="entry name" value="SG protein - dephosphorylation function"/>
    <property type="match status" value="1"/>
</dbReference>
<dbReference type="SUPFAM" id="SSF56784">
    <property type="entry name" value="HAD-like"/>
    <property type="match status" value="1"/>
</dbReference>
<dbReference type="EMBL" id="RSCL01000005">
    <property type="protein sequence ID" value="RUT07255.1"/>
    <property type="molecule type" value="Genomic_DNA"/>
</dbReference>
<sequence length="217" mass="24982">MDTAKQLSSSTSQTRPVVAVFDFDGTLTFKDSFLPFLESTHGRFYWLYLIPHTISIICYLLKTISNHKIKEILLPSFFKRCLQRKIELLSNDFAIKGIPKLLNPVAIEKLKWHQSQGHRIIIVSANLEIYLIPWAKIMGIDSVLATQLHFNNGIFTGIDGKCCYGQEKVRRLQELLGSLDDYCLHIYGDSRGDKEMLDIADYPYYRIFNPGQSLFIK</sequence>
<keyword evidence="2" id="KW-0472">Membrane</keyword>
<gene>
    <name evidence="3" type="ORF">DSM106972_025160</name>
</gene>
<dbReference type="GO" id="GO:0005737">
    <property type="term" value="C:cytoplasm"/>
    <property type="evidence" value="ECO:0007669"/>
    <property type="project" value="TreeGrafter"/>
</dbReference>
<feature type="transmembrane region" description="Helical" evidence="2">
    <location>
        <begin position="44"/>
        <end position="61"/>
    </location>
</feature>
<dbReference type="PANTHER" id="PTHR43344">
    <property type="entry name" value="PHOSPHOSERINE PHOSPHATASE"/>
    <property type="match status" value="1"/>
</dbReference>
<dbReference type="RefSeq" id="WP_127081080.1">
    <property type="nucleotide sequence ID" value="NZ_RSCL01000005.1"/>
</dbReference>
<dbReference type="InterPro" id="IPR036412">
    <property type="entry name" value="HAD-like_sf"/>
</dbReference>
<dbReference type="GO" id="GO:0036424">
    <property type="term" value="F:L-phosphoserine phosphatase activity"/>
    <property type="evidence" value="ECO:0007669"/>
    <property type="project" value="TreeGrafter"/>
</dbReference>
<keyword evidence="2" id="KW-1133">Transmembrane helix</keyword>
<dbReference type="InterPro" id="IPR006385">
    <property type="entry name" value="HAD_hydro_SerB1"/>
</dbReference>
<dbReference type="NCBIfam" id="TIGR01488">
    <property type="entry name" value="HAD-SF-IB"/>
    <property type="match status" value="1"/>
</dbReference>
<dbReference type="PANTHER" id="PTHR43344:SF14">
    <property type="entry name" value="HAD-IB FAMILY HYDROLASE"/>
    <property type="match status" value="1"/>
</dbReference>
<protein>
    <submittedName>
        <fullName evidence="3">Haloacid dehalogenase</fullName>
    </submittedName>
</protein>
<name>A0A433VMK7_9CYAN</name>
<dbReference type="Proteomes" id="UP000271624">
    <property type="component" value="Unassembled WGS sequence"/>
</dbReference>
<evidence type="ECO:0000256" key="2">
    <source>
        <dbReference type="SAM" id="Phobius"/>
    </source>
</evidence>
<keyword evidence="4" id="KW-1185">Reference proteome</keyword>
<comment type="similarity">
    <text evidence="1">Belongs to the HAD-like hydrolase superfamily. SerB family.</text>
</comment>
<dbReference type="NCBIfam" id="TIGR01490">
    <property type="entry name" value="HAD-SF-IB-hyp1"/>
    <property type="match status" value="1"/>
</dbReference>
<reference evidence="3" key="1">
    <citation type="submission" date="2018-12" db="EMBL/GenBank/DDBJ databases">
        <authorList>
            <person name="Will S."/>
            <person name="Neumann-Schaal M."/>
            <person name="Henke P."/>
        </authorList>
    </citation>
    <scope>NUCLEOTIDE SEQUENCE</scope>
    <source>
        <strain evidence="3">PCC 7102</strain>
    </source>
</reference>
<reference evidence="3" key="2">
    <citation type="journal article" date="2019" name="Genome Biol. Evol.">
        <title>Day and night: Metabolic profiles and evolutionary relationships of six axenic non-marine cyanobacteria.</title>
        <authorList>
            <person name="Will S.E."/>
            <person name="Henke P."/>
            <person name="Boedeker C."/>
            <person name="Huang S."/>
            <person name="Brinkmann H."/>
            <person name="Rohde M."/>
            <person name="Jarek M."/>
            <person name="Friedl T."/>
            <person name="Seufert S."/>
            <person name="Schumacher M."/>
            <person name="Overmann J."/>
            <person name="Neumann-Schaal M."/>
            <person name="Petersen J."/>
        </authorList>
    </citation>
    <scope>NUCLEOTIDE SEQUENCE [LARGE SCALE GENOMIC DNA]</scope>
    <source>
        <strain evidence="3">PCC 7102</strain>
    </source>
</reference>
<proteinExistence type="inferred from homology"/>
<organism evidence="3 4">
    <name type="scientific">Dulcicalothrix desertica PCC 7102</name>
    <dbReference type="NCBI Taxonomy" id="232991"/>
    <lineage>
        <taxon>Bacteria</taxon>
        <taxon>Bacillati</taxon>
        <taxon>Cyanobacteriota</taxon>
        <taxon>Cyanophyceae</taxon>
        <taxon>Nostocales</taxon>
        <taxon>Calotrichaceae</taxon>
        <taxon>Dulcicalothrix</taxon>
    </lineage>
</organism>
<dbReference type="InterPro" id="IPR050582">
    <property type="entry name" value="HAD-like_SerB"/>
</dbReference>
<dbReference type="OrthoDB" id="9794212at2"/>
<dbReference type="InterPro" id="IPR023214">
    <property type="entry name" value="HAD_sf"/>
</dbReference>
<evidence type="ECO:0000313" key="3">
    <source>
        <dbReference type="EMBL" id="RUT07255.1"/>
    </source>
</evidence>
<keyword evidence="2" id="KW-0812">Transmembrane</keyword>
<dbReference type="Pfam" id="PF12710">
    <property type="entry name" value="HAD"/>
    <property type="match status" value="1"/>
</dbReference>
<dbReference type="AlphaFoldDB" id="A0A433VMK7"/>
<evidence type="ECO:0000256" key="1">
    <source>
        <dbReference type="ARBA" id="ARBA00009184"/>
    </source>
</evidence>
<dbReference type="Gene3D" id="3.40.50.1000">
    <property type="entry name" value="HAD superfamily/HAD-like"/>
    <property type="match status" value="1"/>
</dbReference>
<dbReference type="GO" id="GO:0000287">
    <property type="term" value="F:magnesium ion binding"/>
    <property type="evidence" value="ECO:0007669"/>
    <property type="project" value="TreeGrafter"/>
</dbReference>